<dbReference type="InterPro" id="IPR014718">
    <property type="entry name" value="GH-type_carb-bd"/>
</dbReference>
<dbReference type="FunFam" id="3.30.2080.10:FF:000001">
    <property type="entry name" value="Alpha-1,2-mannosidase subfamily"/>
    <property type="match status" value="1"/>
</dbReference>
<dbReference type="InterPro" id="IPR008928">
    <property type="entry name" value="6-hairpin_glycosidase_sf"/>
</dbReference>
<dbReference type="GO" id="GO:0005975">
    <property type="term" value="P:carbohydrate metabolic process"/>
    <property type="evidence" value="ECO:0007669"/>
    <property type="project" value="InterPro"/>
</dbReference>
<dbReference type="EMBL" id="KE148167">
    <property type="protein sequence ID" value="EPE03537.1"/>
    <property type="molecule type" value="Genomic_DNA"/>
</dbReference>
<dbReference type="GO" id="GO:0030246">
    <property type="term" value="F:carbohydrate binding"/>
    <property type="evidence" value="ECO:0007669"/>
    <property type="project" value="InterPro"/>
</dbReference>
<keyword evidence="4" id="KW-1185">Reference proteome</keyword>
<dbReference type="OrthoDB" id="449263at2759"/>
<dbReference type="Pfam" id="PF07971">
    <property type="entry name" value="Glyco_hydro_92"/>
    <property type="match status" value="1"/>
</dbReference>
<dbReference type="VEuPathDB" id="FungiDB:F503_06710"/>
<evidence type="ECO:0000259" key="1">
    <source>
        <dbReference type="Pfam" id="PF07971"/>
    </source>
</evidence>
<dbReference type="Proteomes" id="UP000016923">
    <property type="component" value="Unassembled WGS sequence"/>
</dbReference>
<dbReference type="STRING" id="1262450.S3BSV4"/>
<dbReference type="PANTHER" id="PTHR12143:SF42">
    <property type="entry name" value="PUTATIVE SUBFAMILY (AFU_ORTHOLOGUE AFUA_6G13760)-RELATED"/>
    <property type="match status" value="1"/>
</dbReference>
<evidence type="ECO:0000313" key="4">
    <source>
        <dbReference type="Proteomes" id="UP000016923"/>
    </source>
</evidence>
<name>S3BSV4_OPHP1</name>
<dbReference type="Gene3D" id="3.30.2080.10">
    <property type="entry name" value="GH92 mannosidase domain"/>
    <property type="match status" value="1"/>
</dbReference>
<dbReference type="GO" id="GO:0006516">
    <property type="term" value="P:glycoprotein catabolic process"/>
    <property type="evidence" value="ECO:0007669"/>
    <property type="project" value="TreeGrafter"/>
</dbReference>
<protein>
    <submittedName>
        <fullName evidence="3">Glycoside hydrolase family 92 protein</fullName>
    </submittedName>
</protein>
<dbReference type="PANTHER" id="PTHR12143">
    <property type="entry name" value="PEPTIDE N-GLYCANASE PNGASE -RELATED"/>
    <property type="match status" value="1"/>
</dbReference>
<reference evidence="3 4" key="1">
    <citation type="journal article" date="2013" name="BMC Genomics">
        <title>The genome and transcriptome of the pine saprophyte Ophiostoma piceae, and a comparison with the bark beetle-associated pine pathogen Grosmannia clavigera.</title>
        <authorList>
            <person name="Haridas S."/>
            <person name="Wang Y."/>
            <person name="Lim L."/>
            <person name="Massoumi Alamouti S."/>
            <person name="Jackman S."/>
            <person name="Docking R."/>
            <person name="Robertson G."/>
            <person name="Birol I."/>
            <person name="Bohlmann J."/>
            <person name="Breuil C."/>
        </authorList>
    </citation>
    <scope>NUCLEOTIDE SEQUENCE [LARGE SCALE GENOMIC DNA]</scope>
    <source>
        <strain evidence="3 4">UAMH 11346</strain>
    </source>
</reference>
<dbReference type="HOGENOM" id="CLU_003690_4_1_1"/>
<dbReference type="Pfam" id="PF17678">
    <property type="entry name" value="Glyco_hydro_92N"/>
    <property type="match status" value="1"/>
</dbReference>
<accession>S3BSV4</accession>
<dbReference type="InterPro" id="IPR012939">
    <property type="entry name" value="Glyco_hydro_92"/>
</dbReference>
<dbReference type="Gene3D" id="1.20.1050.60">
    <property type="entry name" value="alpha-1,2-mannosidase"/>
    <property type="match status" value="1"/>
</dbReference>
<dbReference type="GO" id="GO:0005634">
    <property type="term" value="C:nucleus"/>
    <property type="evidence" value="ECO:0007669"/>
    <property type="project" value="TreeGrafter"/>
</dbReference>
<feature type="domain" description="Glycosyl hydrolase family 92" evidence="1">
    <location>
        <begin position="351"/>
        <end position="856"/>
    </location>
</feature>
<keyword evidence="3" id="KW-0378">Hydrolase</keyword>
<evidence type="ECO:0000259" key="2">
    <source>
        <dbReference type="Pfam" id="PF17678"/>
    </source>
</evidence>
<gene>
    <name evidence="3" type="ORF">F503_06710</name>
</gene>
<evidence type="ECO:0000313" key="3">
    <source>
        <dbReference type="EMBL" id="EPE03537.1"/>
    </source>
</evidence>
<organism evidence="3 4">
    <name type="scientific">Ophiostoma piceae (strain UAMH 11346)</name>
    <name type="common">Sap stain fungus</name>
    <dbReference type="NCBI Taxonomy" id="1262450"/>
    <lineage>
        <taxon>Eukaryota</taxon>
        <taxon>Fungi</taxon>
        <taxon>Dikarya</taxon>
        <taxon>Ascomycota</taxon>
        <taxon>Pezizomycotina</taxon>
        <taxon>Sordariomycetes</taxon>
        <taxon>Sordariomycetidae</taxon>
        <taxon>Ophiostomatales</taxon>
        <taxon>Ophiostomataceae</taxon>
        <taxon>Ophiostoma</taxon>
    </lineage>
</organism>
<dbReference type="GO" id="GO:0000224">
    <property type="term" value="F:peptide-N4-(N-acetyl-beta-glucosaminyl)asparagine amidase activity"/>
    <property type="evidence" value="ECO:0007669"/>
    <property type="project" value="TreeGrafter"/>
</dbReference>
<dbReference type="FunFam" id="1.20.1050.60:FF:000002">
    <property type="entry name" value="Glycosyl hydrolase family 92"/>
    <property type="match status" value="1"/>
</dbReference>
<proteinExistence type="predicted"/>
<sequence length="877" mass="97223">MSFLRLLGRRHSRLAILAVAAVSLLLLLPTARHELGSALWFVFFSPSLPSLYSSSASLGNVDVIQYINPLIGTVNGGHVFPGASLPYGMAKAVADTDSRAENAAGFVSDDSKIIGFSHMHDSGTGGSPSLGNFPLFVHPGCPDDDYEKCAYMSIQRGVARRDGTARASPGYFAIDLNNSVSAEMTASQHAALYRFTFDLTNLVDHEGQNDDGGKKRIWSAKEYVPFSPLVVLDLADLANSRSMGNVEVFPDTGRVTGSAAYAPSFGSGRYEAYVCADFDGAVIRNTGVFAATTATDEQNSFDFTKTEKTSKIHRTHGSAGAWLQFAPPSASEEKDYSIDVRVGVSFISTDQACANAEREIPDTSHGKGWDFDGTVLAAQDAWREKLAPIQVDAAGVSVDMQTTFWSGLYRALLSPQNYTGENQKWTSDEPYYDSFYCIWDSFRAQHPLLTILDPPAQTEMVRALLDIYRHDGKLPDCRMSFCKGYTQGGSNADVVIADAFVKNLTGGGIDWATAYEAVVSDAEIEPRVWGVEGRGNLDSYHALGYIPWDDQDSKGSGPMSRSISRLVEYAYDDFSIALMAKGLRENPSLLSSSEGTLAYLDDDYAKYHARGANWKNLWNPDQHDLYRGLQNEVAESDFVGFLQPRLLNGSFMYHSTRRCSPVFDMHSCYYDTRFDTYEGSPWLYSFYAPQDMRALVQLMGGRDIFAKRLHYFHESGIAYMGNEQTFLPVYQFHYAGRPGLSSYWAHEYVPGLFNASVNGIPGNDDCAMGAFSAFVYMGFFPVAGQNVYLLTPPFFREVRIRARDNKADAVLRVVNFDPTYRNKYIQNATLNGEPYTRNWITHDIFLHGGVLEFTVGPEESKTWGTREEDLPPSYYGE</sequence>
<dbReference type="Gene3D" id="2.70.98.10">
    <property type="match status" value="1"/>
</dbReference>
<feature type="domain" description="Glycosyl hydrolase family 92 N-terminal" evidence="2">
    <location>
        <begin position="66"/>
        <end position="345"/>
    </location>
</feature>
<dbReference type="eggNOG" id="ENOG502QR5Q">
    <property type="taxonomic scope" value="Eukaryota"/>
</dbReference>
<dbReference type="InterPro" id="IPR050883">
    <property type="entry name" value="PNGase"/>
</dbReference>
<dbReference type="OMA" id="HVFLGAN"/>
<dbReference type="GO" id="GO:0005829">
    <property type="term" value="C:cytosol"/>
    <property type="evidence" value="ECO:0007669"/>
    <property type="project" value="TreeGrafter"/>
</dbReference>
<dbReference type="AlphaFoldDB" id="S3BSV4"/>
<dbReference type="Gene3D" id="1.20.1610.10">
    <property type="entry name" value="alpha-1,2-mannosidases domains"/>
    <property type="match status" value="1"/>
</dbReference>
<dbReference type="SUPFAM" id="SSF48208">
    <property type="entry name" value="Six-hairpin glycosidases"/>
    <property type="match status" value="1"/>
</dbReference>
<dbReference type="InterPro" id="IPR041371">
    <property type="entry name" value="GH92_N"/>
</dbReference>